<dbReference type="Proteomes" id="UP001596003">
    <property type="component" value="Unassembled WGS sequence"/>
</dbReference>
<dbReference type="RefSeq" id="WP_379800790.1">
    <property type="nucleotide sequence ID" value="NZ_JBHSFY010000015.1"/>
</dbReference>
<sequence length="238" mass="27514">MNDKFLNISIDDLSDSFSEISNCIKKYYPIGLTREDENYFSYSGIVALNEIIKKNDEKEWNIGLLEKLKLDFHEISETTAGLVPNFSGVIRLNNTFESRTELHFYKSLIGNYFTIEVLENIHLKEISHPVFGKRKTWAIENIVVSPVGEYEEVFLKVYQSIVEKYKGVKFLPYIFDLYNINNLDVPYKSNNEVVTIAGAFFQKFSSYEKSITIIGDINYQIDRLKKDGDNGKLAQTSH</sequence>
<dbReference type="EMBL" id="JBHSFY010000015">
    <property type="protein sequence ID" value="MFC4479490.1"/>
    <property type="molecule type" value="Genomic_DNA"/>
</dbReference>
<proteinExistence type="predicted"/>
<protein>
    <submittedName>
        <fullName evidence="1">Uncharacterized protein</fullName>
    </submittedName>
</protein>
<keyword evidence="2" id="KW-1185">Reference proteome</keyword>
<evidence type="ECO:0000313" key="1">
    <source>
        <dbReference type="EMBL" id="MFC4479490.1"/>
    </source>
</evidence>
<reference evidence="2" key="1">
    <citation type="journal article" date="2019" name="Int. J. Syst. Evol. Microbiol.">
        <title>The Global Catalogue of Microorganisms (GCM) 10K type strain sequencing project: providing services to taxonomists for standard genome sequencing and annotation.</title>
        <authorList>
            <consortium name="The Broad Institute Genomics Platform"/>
            <consortium name="The Broad Institute Genome Sequencing Center for Infectious Disease"/>
            <person name="Wu L."/>
            <person name="Ma J."/>
        </authorList>
    </citation>
    <scope>NUCLEOTIDE SEQUENCE [LARGE SCALE GENOMIC DNA]</scope>
    <source>
        <strain evidence="2">NBRC 103627</strain>
    </source>
</reference>
<gene>
    <name evidence="1" type="ORF">ACFO3N_20595</name>
</gene>
<name>A0ABV8ZK22_9FLAO</name>
<organism evidence="1 2">
    <name type="scientific">Flavobacterium chungangensis</name>
    <dbReference type="NCBI Taxonomy" id="2708132"/>
    <lineage>
        <taxon>Bacteria</taxon>
        <taxon>Pseudomonadati</taxon>
        <taxon>Bacteroidota</taxon>
        <taxon>Flavobacteriia</taxon>
        <taxon>Flavobacteriales</taxon>
        <taxon>Flavobacteriaceae</taxon>
        <taxon>Flavobacterium</taxon>
    </lineage>
</organism>
<evidence type="ECO:0000313" key="2">
    <source>
        <dbReference type="Proteomes" id="UP001596003"/>
    </source>
</evidence>
<comment type="caution">
    <text evidence="1">The sequence shown here is derived from an EMBL/GenBank/DDBJ whole genome shotgun (WGS) entry which is preliminary data.</text>
</comment>
<accession>A0ABV8ZK22</accession>